<reference evidence="2" key="1">
    <citation type="submission" date="2019-08" db="EMBL/GenBank/DDBJ databases">
        <authorList>
            <person name="Kucharzyk K."/>
            <person name="Murdoch R.W."/>
            <person name="Higgins S."/>
            <person name="Loffler F."/>
        </authorList>
    </citation>
    <scope>NUCLEOTIDE SEQUENCE</scope>
</reference>
<feature type="compositionally biased region" description="Basic and acidic residues" evidence="1">
    <location>
        <begin position="7"/>
        <end position="21"/>
    </location>
</feature>
<name>A0A644Z784_9ZZZZ</name>
<protein>
    <submittedName>
        <fullName evidence="2">Uncharacterized protein</fullName>
    </submittedName>
</protein>
<accession>A0A644Z784</accession>
<evidence type="ECO:0000313" key="2">
    <source>
        <dbReference type="EMBL" id="MPM36706.1"/>
    </source>
</evidence>
<sequence>MAKAGMRRPDPKEPHGTESNHKTHLPKNDVPPVPELKGKAKRGKSEGPHQWLNKESGHAQGQSAGQ</sequence>
<comment type="caution">
    <text evidence="2">The sequence shown here is derived from an EMBL/GenBank/DDBJ whole genome shotgun (WGS) entry which is preliminary data.</text>
</comment>
<gene>
    <name evidence="2" type="ORF">SDC9_83308</name>
</gene>
<proteinExistence type="predicted"/>
<dbReference type="EMBL" id="VSSQ01007694">
    <property type="protein sequence ID" value="MPM36706.1"/>
    <property type="molecule type" value="Genomic_DNA"/>
</dbReference>
<organism evidence="2">
    <name type="scientific">bioreactor metagenome</name>
    <dbReference type="NCBI Taxonomy" id="1076179"/>
    <lineage>
        <taxon>unclassified sequences</taxon>
        <taxon>metagenomes</taxon>
        <taxon>ecological metagenomes</taxon>
    </lineage>
</organism>
<dbReference type="AlphaFoldDB" id="A0A644Z784"/>
<feature type="region of interest" description="Disordered" evidence="1">
    <location>
        <begin position="1"/>
        <end position="66"/>
    </location>
</feature>
<evidence type="ECO:0000256" key="1">
    <source>
        <dbReference type="SAM" id="MobiDB-lite"/>
    </source>
</evidence>